<dbReference type="GO" id="GO:0015833">
    <property type="term" value="P:peptide transport"/>
    <property type="evidence" value="ECO:0007669"/>
    <property type="project" value="TreeGrafter"/>
</dbReference>
<name>A0A1W9HY70_9HYPH</name>
<proteinExistence type="inferred from homology"/>
<keyword evidence="3" id="KW-0732">Signal</keyword>
<organism evidence="5 6">
    <name type="scientific">Candidatus Raskinella chloraquaticus</name>
    <dbReference type="NCBI Taxonomy" id="1951219"/>
    <lineage>
        <taxon>Bacteria</taxon>
        <taxon>Pseudomonadati</taxon>
        <taxon>Pseudomonadota</taxon>
        <taxon>Alphaproteobacteria</taxon>
        <taxon>Hyphomicrobiales</taxon>
        <taxon>Phreatobacteraceae</taxon>
        <taxon>Candidatus Raskinella</taxon>
    </lineage>
</organism>
<evidence type="ECO:0000256" key="3">
    <source>
        <dbReference type="SAM" id="SignalP"/>
    </source>
</evidence>
<dbReference type="GO" id="GO:0030288">
    <property type="term" value="C:outer membrane-bounded periplasmic space"/>
    <property type="evidence" value="ECO:0007669"/>
    <property type="project" value="UniProtKB-ARBA"/>
</dbReference>
<dbReference type="PANTHER" id="PTHR30290">
    <property type="entry name" value="PERIPLASMIC BINDING COMPONENT OF ABC TRANSPORTER"/>
    <property type="match status" value="1"/>
</dbReference>
<dbReference type="InterPro" id="IPR030678">
    <property type="entry name" value="Peptide/Ni-bd"/>
</dbReference>
<dbReference type="InterPro" id="IPR039424">
    <property type="entry name" value="SBP_5"/>
</dbReference>
<evidence type="ECO:0000313" key="6">
    <source>
        <dbReference type="Proteomes" id="UP000192872"/>
    </source>
</evidence>
<reference evidence="5 6" key="1">
    <citation type="journal article" date="2017" name="Water Res.">
        <title>Comammox in drinking water systems.</title>
        <authorList>
            <person name="Wang Y."/>
            <person name="Ma L."/>
            <person name="Mao Y."/>
            <person name="Jiang X."/>
            <person name="Xia Y."/>
            <person name="Yu K."/>
            <person name="Li B."/>
            <person name="Zhang T."/>
        </authorList>
    </citation>
    <scope>NUCLEOTIDE SEQUENCE [LARGE SCALE GENOMIC DNA]</scope>
    <source>
        <strain evidence="5">SG_bin8</strain>
    </source>
</reference>
<dbReference type="GO" id="GO:0043190">
    <property type="term" value="C:ATP-binding cassette (ABC) transporter complex"/>
    <property type="evidence" value="ECO:0007669"/>
    <property type="project" value="InterPro"/>
</dbReference>
<feature type="signal peptide" evidence="3">
    <location>
        <begin position="1"/>
        <end position="31"/>
    </location>
</feature>
<dbReference type="InterPro" id="IPR000914">
    <property type="entry name" value="SBP_5_dom"/>
</dbReference>
<dbReference type="GO" id="GO:1904680">
    <property type="term" value="F:peptide transmembrane transporter activity"/>
    <property type="evidence" value="ECO:0007669"/>
    <property type="project" value="TreeGrafter"/>
</dbReference>
<dbReference type="Proteomes" id="UP000192872">
    <property type="component" value="Unassembled WGS sequence"/>
</dbReference>
<evidence type="ECO:0000259" key="4">
    <source>
        <dbReference type="Pfam" id="PF00496"/>
    </source>
</evidence>
<evidence type="ECO:0000256" key="1">
    <source>
        <dbReference type="ARBA" id="ARBA00004418"/>
    </source>
</evidence>
<dbReference type="EMBL" id="LWDL01000014">
    <property type="protein sequence ID" value="OQW52272.1"/>
    <property type="molecule type" value="Genomic_DNA"/>
</dbReference>
<protein>
    <submittedName>
        <fullName evidence="5">4-phytase</fullName>
    </submittedName>
</protein>
<dbReference type="RefSeq" id="WP_376800665.1">
    <property type="nucleotide sequence ID" value="NZ_DBNB01000001.1"/>
</dbReference>
<gene>
    <name evidence="5" type="ORF">A4S15_08350</name>
</gene>
<dbReference type="PIRSF" id="PIRSF002741">
    <property type="entry name" value="MppA"/>
    <property type="match status" value="1"/>
</dbReference>
<comment type="similarity">
    <text evidence="2">Belongs to the bacterial solute-binding protein 5 family.</text>
</comment>
<feature type="domain" description="Solute-binding protein family 5" evidence="4">
    <location>
        <begin position="76"/>
        <end position="430"/>
    </location>
</feature>
<dbReference type="AlphaFoldDB" id="A0A1W9HY70"/>
<dbReference type="Pfam" id="PF00496">
    <property type="entry name" value="SBP_bac_5"/>
    <property type="match status" value="1"/>
</dbReference>
<dbReference type="STRING" id="1827387.A4S15_08350"/>
<evidence type="ECO:0000313" key="5">
    <source>
        <dbReference type="EMBL" id="OQW52272.1"/>
    </source>
</evidence>
<dbReference type="Gene3D" id="3.10.105.10">
    <property type="entry name" value="Dipeptide-binding Protein, Domain 3"/>
    <property type="match status" value="1"/>
</dbReference>
<accession>A0A1W9HY70</accession>
<dbReference type="SUPFAM" id="SSF53850">
    <property type="entry name" value="Periplasmic binding protein-like II"/>
    <property type="match status" value="1"/>
</dbReference>
<comment type="subcellular location">
    <subcellularLocation>
        <location evidence="1">Periplasm</location>
    </subcellularLocation>
</comment>
<dbReference type="Gene3D" id="3.40.190.10">
    <property type="entry name" value="Periplasmic binding protein-like II"/>
    <property type="match status" value="1"/>
</dbReference>
<evidence type="ECO:0000256" key="2">
    <source>
        <dbReference type="ARBA" id="ARBA00005695"/>
    </source>
</evidence>
<comment type="caution">
    <text evidence="5">The sequence shown here is derived from an EMBL/GenBank/DDBJ whole genome shotgun (WGS) entry which is preliminary data.</text>
</comment>
<sequence>MRYTAKAMLLSGSALLSAGLLSLAPGSTAMAQEAIFVMPVRDVGAPSYNPILGTRLNAATTLIFDRMVIQDADQSFHGQLATSWETSADGLSWTFKLRPNVKFHDGEPFNAATIVWWLPKFLGTENAFMTDAIDKVDVIDNLTVKFTMKNPDPNMLFNMASSFMGIPSPKSFDQLGDKFGVTGAVGTGPFKLESFVVGQQTVLVRNDAYNSASDLSVNQGPAKLKKITLREIAEDSTAFLELKTGGVDMLLSVPTDFLPRLSTEKGTKVVTLRGTEVYYVVINTSVEPFTDIKVREATGFAINQKEILASLFGGVGEEAHTFLISGLAEAKVDPKLLIAYDPARSRKALDEAGWVMGSDGVRAKAGTRLQVKLWTQSGTEFKRITEVVQAQLKAVGIGTDITAFDAATITAQYRKKTEHQLAVRVYSWANADILDWFFAGKRAGHPNHSMWVNATSEALNEKAMKGSRTWDERVANFRAYHENLLSQFVFAPIYQPVQNFAYSQARITMPATVRGTRLQSQTIVDIEKK</sequence>
<feature type="chain" id="PRO_5013071856" evidence="3">
    <location>
        <begin position="32"/>
        <end position="529"/>
    </location>
</feature>